<name>A0A7J7TNF6_PIPKU</name>
<accession>A0A7J7TNF6</accession>
<reference evidence="1 2" key="1">
    <citation type="journal article" date="2020" name="Nature">
        <title>Six reference-quality genomes reveal evolution of bat adaptations.</title>
        <authorList>
            <person name="Jebb D."/>
            <person name="Huang Z."/>
            <person name="Pippel M."/>
            <person name="Hughes G.M."/>
            <person name="Lavrichenko K."/>
            <person name="Devanna P."/>
            <person name="Winkler S."/>
            <person name="Jermiin L.S."/>
            <person name="Skirmuntt E.C."/>
            <person name="Katzourakis A."/>
            <person name="Burkitt-Gray L."/>
            <person name="Ray D.A."/>
            <person name="Sullivan K.A.M."/>
            <person name="Roscito J.G."/>
            <person name="Kirilenko B.M."/>
            <person name="Davalos L.M."/>
            <person name="Corthals A.P."/>
            <person name="Power M.L."/>
            <person name="Jones G."/>
            <person name="Ransome R.D."/>
            <person name="Dechmann D.K.N."/>
            <person name="Locatelli A.G."/>
            <person name="Puechmaille S.J."/>
            <person name="Fedrigo O."/>
            <person name="Jarvis E.D."/>
            <person name="Hiller M."/>
            <person name="Vernes S.C."/>
            <person name="Myers E.W."/>
            <person name="Teeling E.C."/>
        </authorList>
    </citation>
    <scope>NUCLEOTIDE SEQUENCE [LARGE SCALE GENOMIC DNA]</scope>
    <source>
        <strain evidence="1">MPipKuh1</strain>
        <tissue evidence="1">Flight muscle</tissue>
    </source>
</reference>
<keyword evidence="2" id="KW-1185">Reference proteome</keyword>
<evidence type="ECO:0000313" key="1">
    <source>
        <dbReference type="EMBL" id="KAF6302334.1"/>
    </source>
</evidence>
<sequence length="123" mass="14443">MSCYLNHSFRAFCDELVKPTMLRFYNTDLCEYFKTVVSPITQVLFFKTPQIPTKTKKYKWTSNWPKRKKACSVASFSNKTVPLEVTLTHYNFRSCQTSLNPHNQIQGEKIEAVYSSLIIQCWQ</sequence>
<dbReference type="EMBL" id="JACAGB010000026">
    <property type="protein sequence ID" value="KAF6302334.1"/>
    <property type="molecule type" value="Genomic_DNA"/>
</dbReference>
<evidence type="ECO:0000313" key="2">
    <source>
        <dbReference type="Proteomes" id="UP000558488"/>
    </source>
</evidence>
<comment type="caution">
    <text evidence="1">The sequence shown here is derived from an EMBL/GenBank/DDBJ whole genome shotgun (WGS) entry which is preliminary data.</text>
</comment>
<dbReference type="AlphaFoldDB" id="A0A7J7TNF6"/>
<protein>
    <submittedName>
        <fullName evidence="1">Uncharacterized protein</fullName>
    </submittedName>
</protein>
<gene>
    <name evidence="1" type="ORF">mPipKuh1_009323</name>
</gene>
<organism evidence="1 2">
    <name type="scientific">Pipistrellus kuhlii</name>
    <name type="common">Kuhl's pipistrelle</name>
    <dbReference type="NCBI Taxonomy" id="59472"/>
    <lineage>
        <taxon>Eukaryota</taxon>
        <taxon>Metazoa</taxon>
        <taxon>Chordata</taxon>
        <taxon>Craniata</taxon>
        <taxon>Vertebrata</taxon>
        <taxon>Euteleostomi</taxon>
        <taxon>Mammalia</taxon>
        <taxon>Eutheria</taxon>
        <taxon>Laurasiatheria</taxon>
        <taxon>Chiroptera</taxon>
        <taxon>Yangochiroptera</taxon>
        <taxon>Vespertilionidae</taxon>
        <taxon>Pipistrellus</taxon>
    </lineage>
</organism>
<dbReference type="Proteomes" id="UP000558488">
    <property type="component" value="Unassembled WGS sequence"/>
</dbReference>
<proteinExistence type="predicted"/>